<proteinExistence type="predicted"/>
<comment type="subunit">
    <text evidence="12">Laminin is a complex glycoprotein, consisting of three different polypeptide chains (alpha, beta, gamma), which are bound to each other by disulfide bonds into a cross-shaped molecule comprising one long and three short arms with globules at each end. Beta-3 is a subunit of laminin-5 (laminin-332 or epiligrin/kalinin/nicein). Interacts with ECM1.</text>
</comment>
<evidence type="ECO:0000313" key="25">
    <source>
        <dbReference type="Proteomes" id="UP000515159"/>
    </source>
</evidence>
<dbReference type="GeneID" id="117347181"/>
<evidence type="ECO:0000256" key="18">
    <source>
        <dbReference type="ARBA" id="ARBA00082200"/>
    </source>
</evidence>
<comment type="subcellular location">
    <subcellularLocation>
        <location evidence="1">Secreted</location>
        <location evidence="1">Extracellular space</location>
        <location evidence="1">Extracellular matrix</location>
        <location evidence="1">Basement membrane</location>
    </subcellularLocation>
</comment>
<keyword evidence="3" id="KW-0272">Extracellular matrix</keyword>
<dbReference type="KEGG" id="gsh:117347181"/>
<feature type="compositionally biased region" description="Polar residues" evidence="21">
    <location>
        <begin position="728"/>
        <end position="738"/>
    </location>
</feature>
<feature type="coiled-coil region" evidence="20">
    <location>
        <begin position="942"/>
        <end position="993"/>
    </location>
</feature>
<dbReference type="InterPro" id="IPR056558">
    <property type="entry name" value="LAMB1-4_helical"/>
</dbReference>
<dbReference type="PROSITE" id="PS50027">
    <property type="entry name" value="EGF_LAM_2"/>
    <property type="match status" value="4"/>
</dbReference>
<dbReference type="FunFam" id="2.10.25.10:FF:000034">
    <property type="entry name" value="Laminin subunit alpha 3"/>
    <property type="match status" value="1"/>
</dbReference>
<dbReference type="GO" id="GO:0007411">
    <property type="term" value="P:axon guidance"/>
    <property type="evidence" value="ECO:0007669"/>
    <property type="project" value="TreeGrafter"/>
</dbReference>
<evidence type="ECO:0000256" key="9">
    <source>
        <dbReference type="ARBA" id="ARBA00023157"/>
    </source>
</evidence>
<keyword evidence="8 20" id="KW-0175">Coiled coil</keyword>
<keyword evidence="4 22" id="KW-0732">Signal</keyword>
<evidence type="ECO:0000256" key="22">
    <source>
        <dbReference type="SAM" id="SignalP"/>
    </source>
</evidence>
<feature type="disulfide bond" evidence="19">
    <location>
        <begin position="457"/>
        <end position="466"/>
    </location>
</feature>
<feature type="region of interest" description="Disordered" evidence="21">
    <location>
        <begin position="1043"/>
        <end position="1068"/>
    </location>
</feature>
<feature type="compositionally biased region" description="Basic and acidic residues" evidence="21">
    <location>
        <begin position="739"/>
        <end position="754"/>
    </location>
</feature>
<feature type="signal peptide" evidence="22">
    <location>
        <begin position="1"/>
        <end position="22"/>
    </location>
</feature>
<keyword evidence="9 19" id="KW-1015">Disulfide bond</keyword>
<evidence type="ECO:0000256" key="2">
    <source>
        <dbReference type="ARBA" id="ARBA00022525"/>
    </source>
</evidence>
<evidence type="ECO:0000256" key="7">
    <source>
        <dbReference type="ARBA" id="ARBA00022889"/>
    </source>
</evidence>
<name>A0A6P8NCV0_GEOSA</name>
<evidence type="ECO:0000259" key="23">
    <source>
        <dbReference type="PROSITE" id="PS50027"/>
    </source>
</evidence>
<evidence type="ECO:0000256" key="12">
    <source>
        <dbReference type="ARBA" id="ARBA00062742"/>
    </source>
</evidence>
<gene>
    <name evidence="26" type="primary">LAMB3</name>
</gene>
<feature type="disulfide bond" evidence="19">
    <location>
        <begin position="554"/>
        <end position="563"/>
    </location>
</feature>
<dbReference type="FunCoup" id="A0A6P8NCV0">
    <property type="interactions" value="453"/>
</dbReference>
<dbReference type="GO" id="GO:0034446">
    <property type="term" value="P:substrate adhesion-dependent cell spreading"/>
    <property type="evidence" value="ECO:0007669"/>
    <property type="project" value="TreeGrafter"/>
</dbReference>
<keyword evidence="10" id="KW-0325">Glycoprotein</keyword>
<dbReference type="InterPro" id="IPR008211">
    <property type="entry name" value="Laminin_N"/>
</dbReference>
<dbReference type="InParanoid" id="A0A6P8NCV0"/>
<evidence type="ECO:0000256" key="13">
    <source>
        <dbReference type="ARBA" id="ARBA00071081"/>
    </source>
</evidence>
<dbReference type="PROSITE" id="PS51117">
    <property type="entry name" value="LAMININ_NTER"/>
    <property type="match status" value="1"/>
</dbReference>
<dbReference type="InterPro" id="IPR002049">
    <property type="entry name" value="LE_dom"/>
</dbReference>
<evidence type="ECO:0000256" key="21">
    <source>
        <dbReference type="SAM" id="MobiDB-lite"/>
    </source>
</evidence>
<keyword evidence="11 19" id="KW-0424">Laminin EGF-like domain</keyword>
<feature type="domain" description="Laminin EGF-like" evidence="23">
    <location>
        <begin position="485"/>
        <end position="532"/>
    </location>
</feature>
<keyword evidence="6" id="KW-0084">Basement membrane</keyword>
<evidence type="ECO:0000256" key="14">
    <source>
        <dbReference type="ARBA" id="ARBA00075207"/>
    </source>
</evidence>
<dbReference type="InterPro" id="IPR050440">
    <property type="entry name" value="Laminin/Netrin_ECM"/>
</dbReference>
<dbReference type="Pfam" id="PF24973">
    <property type="entry name" value="EGF_LMN_ATRN"/>
    <property type="match status" value="1"/>
</dbReference>
<evidence type="ECO:0000256" key="19">
    <source>
        <dbReference type="PROSITE-ProRule" id="PRU00460"/>
    </source>
</evidence>
<feature type="disulfide bond" evidence="19">
    <location>
        <begin position="405"/>
        <end position="414"/>
    </location>
</feature>
<dbReference type="CDD" id="cd00055">
    <property type="entry name" value="EGF_Lam"/>
    <property type="match status" value="6"/>
</dbReference>
<feature type="region of interest" description="Disordered" evidence="21">
    <location>
        <begin position="722"/>
        <end position="754"/>
    </location>
</feature>
<dbReference type="GO" id="GO:0070831">
    <property type="term" value="P:basement membrane assembly"/>
    <property type="evidence" value="ECO:0007669"/>
    <property type="project" value="TreeGrafter"/>
</dbReference>
<comment type="caution">
    <text evidence="19">Lacks conserved residue(s) required for the propagation of feature annotation.</text>
</comment>
<dbReference type="RefSeq" id="XP_033773617.1">
    <property type="nucleotide sequence ID" value="XM_033917726.1"/>
</dbReference>
<evidence type="ECO:0000256" key="10">
    <source>
        <dbReference type="ARBA" id="ARBA00023180"/>
    </source>
</evidence>
<accession>A0A6P8NCV0</accession>
<evidence type="ECO:0000256" key="11">
    <source>
        <dbReference type="ARBA" id="ARBA00023292"/>
    </source>
</evidence>
<feature type="domain" description="Laminin EGF-like" evidence="23">
    <location>
        <begin position="533"/>
        <end position="582"/>
    </location>
</feature>
<evidence type="ECO:0000256" key="3">
    <source>
        <dbReference type="ARBA" id="ARBA00022530"/>
    </source>
</evidence>
<dbReference type="CTD" id="3914"/>
<feature type="disulfide bond" evidence="19">
    <location>
        <begin position="485"/>
        <end position="497"/>
    </location>
</feature>
<feature type="disulfide bond" evidence="19">
    <location>
        <begin position="566"/>
        <end position="580"/>
    </location>
</feature>
<dbReference type="GO" id="GO:0043256">
    <property type="term" value="C:laminin complex"/>
    <property type="evidence" value="ECO:0007669"/>
    <property type="project" value="TreeGrafter"/>
</dbReference>
<feature type="coiled-coil region" evidence="20">
    <location>
        <begin position="832"/>
        <end position="866"/>
    </location>
</feature>
<dbReference type="GO" id="GO:0009888">
    <property type="term" value="P:tissue development"/>
    <property type="evidence" value="ECO:0007669"/>
    <property type="project" value="TreeGrafter"/>
</dbReference>
<dbReference type="Pfam" id="PF00053">
    <property type="entry name" value="EGF_laminin"/>
    <property type="match status" value="5"/>
</dbReference>
<evidence type="ECO:0000259" key="24">
    <source>
        <dbReference type="PROSITE" id="PS51117"/>
    </source>
</evidence>
<dbReference type="GO" id="GO:0016477">
    <property type="term" value="P:cell migration"/>
    <property type="evidence" value="ECO:0007669"/>
    <property type="project" value="TreeGrafter"/>
</dbReference>
<dbReference type="PANTHER" id="PTHR10574">
    <property type="entry name" value="NETRIN/LAMININ-RELATED"/>
    <property type="match status" value="1"/>
</dbReference>
<dbReference type="Pfam" id="PF23219">
    <property type="entry name" value="LAMB1"/>
    <property type="match status" value="1"/>
</dbReference>
<protein>
    <recommendedName>
        <fullName evidence="13">Laminin subunit beta-3</fullName>
    </recommendedName>
    <alternativeName>
        <fullName evidence="14">Epiligrin subunit bata</fullName>
    </alternativeName>
    <alternativeName>
        <fullName evidence="18">Kalinin B1 chain</fullName>
    </alternativeName>
    <alternativeName>
        <fullName evidence="15">Kalinin subunit beta</fullName>
    </alternativeName>
    <alternativeName>
        <fullName evidence="17">Laminin-5 subunit beta</fullName>
    </alternativeName>
    <alternativeName>
        <fullName evidence="16">Nicein subunit beta</fullName>
    </alternativeName>
</protein>
<dbReference type="SUPFAM" id="SSF57997">
    <property type="entry name" value="Tropomyosin"/>
    <property type="match status" value="1"/>
</dbReference>
<dbReference type="SMART" id="SM00136">
    <property type="entry name" value="LamNT"/>
    <property type="match status" value="1"/>
</dbReference>
<dbReference type="PRINTS" id="PR00011">
    <property type="entry name" value="EGFLAMININ"/>
</dbReference>
<dbReference type="PROSITE" id="PS01248">
    <property type="entry name" value="EGF_LAM_1"/>
    <property type="match status" value="2"/>
</dbReference>
<evidence type="ECO:0000256" key="1">
    <source>
        <dbReference type="ARBA" id="ARBA00004302"/>
    </source>
</evidence>
<keyword evidence="5" id="KW-0677">Repeat</keyword>
<dbReference type="PANTHER" id="PTHR10574:SF268">
    <property type="entry name" value="LAMININ SUBUNIT BETA-3"/>
    <property type="match status" value="1"/>
</dbReference>
<dbReference type="Pfam" id="PF00055">
    <property type="entry name" value="Laminin_N"/>
    <property type="match status" value="1"/>
</dbReference>
<evidence type="ECO:0000256" key="20">
    <source>
        <dbReference type="SAM" id="Coils"/>
    </source>
</evidence>
<evidence type="ECO:0000256" key="6">
    <source>
        <dbReference type="ARBA" id="ARBA00022869"/>
    </source>
</evidence>
<evidence type="ECO:0000256" key="15">
    <source>
        <dbReference type="ARBA" id="ARBA00076643"/>
    </source>
</evidence>
<organism evidence="25 26">
    <name type="scientific">Geotrypetes seraphini</name>
    <name type="common">Gaboon caecilian</name>
    <name type="synonym">Caecilia seraphini</name>
    <dbReference type="NCBI Taxonomy" id="260995"/>
    <lineage>
        <taxon>Eukaryota</taxon>
        <taxon>Metazoa</taxon>
        <taxon>Chordata</taxon>
        <taxon>Craniata</taxon>
        <taxon>Vertebrata</taxon>
        <taxon>Euteleostomi</taxon>
        <taxon>Amphibia</taxon>
        <taxon>Gymnophiona</taxon>
        <taxon>Geotrypetes</taxon>
    </lineage>
</organism>
<evidence type="ECO:0000313" key="26">
    <source>
        <dbReference type="RefSeq" id="XP_033773617.1"/>
    </source>
</evidence>
<dbReference type="Gene3D" id="2.170.300.10">
    <property type="entry name" value="Tie2 ligand-binding domain superfamily"/>
    <property type="match status" value="1"/>
</dbReference>
<keyword evidence="7" id="KW-0130">Cell adhesion</keyword>
<feature type="domain" description="Laminin EGF-like" evidence="23">
    <location>
        <begin position="435"/>
        <end position="484"/>
    </location>
</feature>
<reference evidence="26" key="1">
    <citation type="submission" date="2025-08" db="UniProtKB">
        <authorList>
            <consortium name="RefSeq"/>
        </authorList>
    </citation>
    <scope>IDENTIFICATION</scope>
</reference>
<feature type="compositionally biased region" description="Low complexity" evidence="21">
    <location>
        <begin position="1050"/>
        <end position="1067"/>
    </location>
</feature>
<dbReference type="SUPFAM" id="SSF57196">
    <property type="entry name" value="EGF/Laminin"/>
    <property type="match status" value="5"/>
</dbReference>
<evidence type="ECO:0000256" key="4">
    <source>
        <dbReference type="ARBA" id="ARBA00022729"/>
    </source>
</evidence>
<keyword evidence="25" id="KW-1185">Reference proteome</keyword>
<dbReference type="OrthoDB" id="8545473at2759"/>
<sequence length="1165" mass="128271">MPDRPGTRLLLILLALPSLLQAQRLCSHGACYPPIGDLLLGRTSHLKASSTCGIIKSETFCSPYGEWQMKCCRCDSREPLTPTSHRIMNVLSPLGPLRWWQSQNDVDQVSIHFDLDRKFQLNDLMLDFRSPVPAAMVIERSSDFGRTWKIYQYAAHNCATSFPHVGRGHPQSLEDVRCQTSHSDPMQGGKGMIRFSPAEMASSVIAPRSQKINQLGEFTNLRVNFTQLTRLPARKYHTPSAFYAISEMHVRGSCLCYGHSDRCIAGSMSSRDPHANVQIHEDCACQHNTVGPNCERCADGYNDLPWRPADDQNPNECKKCNCNNHSDKCRFDPAVYQASGGISGGVCDDCRDGTMGKNCERCKANYFRHPDRDISHRDACISCDCDPEGSVDGGSCDPMTGRCSCKQNVAGGRCHQCKAGFFEMSASNPLGCRKCDCNPLGSRSDQPCDGDTGQCFCLPNVTGPKCDQCISNHWNLASGRGCQKCQCDPRYAYGSQCNQVTGQCSCREGFGGLFCTECADRSYGNIQTGCRACNCNFEGTQGAGCDKATGRCLCRPGFSGSRCDECQRGYCDNYPSCVACHPCFQFYDGDLGRFSSQQSALRNASFGLVGVADTSFGPRVKDLEARLQQIQGIAGNPLVTDSALAKVKDSFTAMRVTAQQTSSDLPHLEEIPSMTANLETLEQKLTSMNTQYQNTKSQYETSISVDPSGALKTITSAYESSMDARNRATGTSGLLSRSQENRREVKQMDDKMKRDTAELESLRGKMSYPNLTPTINRVCGGERSEPCTPEHCRGLLCSSDNATECTVGISCRGTAPLSRNAFKTAQRTALDLKDLNGQFQQTAQRVRMAEQTAKQIKDKAQQLVGQVNSTRTQMEEDVQRTRQFIQQVRDFLTDPGTDPDTIQKVSNHILSLRLPADSAAIQRKMNEIRSIAAKLPNVDAVLSQTKQDIDKARQLQKEAEEARNKANLVEGNVEDVVKNVREAQTALQKAEDAISSSSYSMRLMEDRLAEIQQVLAPSEQSLKKIGDQLQSFLPKISELSQNSEQNQLQARQAGEAATGAEENAGSAQQGLELVKEKYGLLKSMLGQASDLGAQGKRIQGLQKEAASLFEESMEMMNKMQSIETELRDSRHSLSIKAASLAGLEERVMGIRDYINTHAVFFATCK</sequence>
<dbReference type="Proteomes" id="UP000515159">
    <property type="component" value="Chromosome 13"/>
</dbReference>
<feature type="disulfide bond" evidence="19">
    <location>
        <begin position="487"/>
        <end position="504"/>
    </location>
</feature>
<feature type="domain" description="Laminin N-terminal" evidence="24">
    <location>
        <begin position="27"/>
        <end position="253"/>
    </location>
</feature>
<dbReference type="FunFam" id="2.10.25.10:FF:000101">
    <property type="entry name" value="Laminin subunit beta 1"/>
    <property type="match status" value="1"/>
</dbReference>
<evidence type="ECO:0000256" key="17">
    <source>
        <dbReference type="ARBA" id="ARBA00081912"/>
    </source>
</evidence>
<evidence type="ECO:0000256" key="5">
    <source>
        <dbReference type="ARBA" id="ARBA00022737"/>
    </source>
</evidence>
<dbReference type="SMART" id="SM00180">
    <property type="entry name" value="EGF_Lam"/>
    <property type="match status" value="6"/>
</dbReference>
<dbReference type="FunFam" id="2.170.300.10:FF:000001">
    <property type="entry name" value="Laminin subunit beta-1"/>
    <property type="match status" value="1"/>
</dbReference>
<dbReference type="FunFam" id="2.10.25.10:FF:000084">
    <property type="entry name" value="Laminin subunit alpha 3"/>
    <property type="match status" value="1"/>
</dbReference>
<evidence type="ECO:0000256" key="8">
    <source>
        <dbReference type="ARBA" id="ARBA00023054"/>
    </source>
</evidence>
<dbReference type="Gene3D" id="2.10.25.10">
    <property type="entry name" value="Laminin"/>
    <property type="match status" value="4"/>
</dbReference>
<feature type="chain" id="PRO_5027590212" description="Laminin subunit beta-3" evidence="22">
    <location>
        <begin position="23"/>
        <end position="1165"/>
    </location>
</feature>
<dbReference type="FunFam" id="2.60.120.260:FF:000073">
    <property type="entry name" value="Laminin subunit beta 3"/>
    <property type="match status" value="1"/>
</dbReference>
<evidence type="ECO:0000256" key="16">
    <source>
        <dbReference type="ARBA" id="ARBA00077414"/>
    </source>
</evidence>
<keyword evidence="2" id="KW-0964">Secreted</keyword>
<feature type="domain" description="Laminin EGF-like" evidence="23">
    <location>
        <begin position="383"/>
        <end position="434"/>
    </location>
</feature>
<dbReference type="InterPro" id="IPR056863">
    <property type="entry name" value="LMN_ATRN_NET-like_EGF"/>
</dbReference>
<feature type="disulfide bond" evidence="19">
    <location>
        <begin position="533"/>
        <end position="545"/>
    </location>
</feature>
<dbReference type="Gene3D" id="2.60.120.260">
    <property type="entry name" value="Galactose-binding domain-like"/>
    <property type="match status" value="1"/>
</dbReference>
<feature type="disulfide bond" evidence="19">
    <location>
        <begin position="535"/>
        <end position="552"/>
    </location>
</feature>
<feature type="disulfide bond" evidence="19">
    <location>
        <begin position="506"/>
        <end position="515"/>
    </location>
</feature>
<dbReference type="GO" id="GO:0009887">
    <property type="term" value="P:animal organ morphogenesis"/>
    <property type="evidence" value="ECO:0007669"/>
    <property type="project" value="TreeGrafter"/>
</dbReference>
<dbReference type="AlphaFoldDB" id="A0A6P8NCV0"/>